<reference evidence="1" key="2">
    <citation type="submission" date="2020-09" db="EMBL/GenBank/DDBJ databases">
        <authorList>
            <person name="Sun Q."/>
            <person name="Zhou Y."/>
        </authorList>
    </citation>
    <scope>NUCLEOTIDE SEQUENCE</scope>
    <source>
        <strain evidence="1">CGMCC 4.7278</strain>
    </source>
</reference>
<proteinExistence type="predicted"/>
<organism evidence="1 2">
    <name type="scientific">Nocardia camponoti</name>
    <dbReference type="NCBI Taxonomy" id="1616106"/>
    <lineage>
        <taxon>Bacteria</taxon>
        <taxon>Bacillati</taxon>
        <taxon>Actinomycetota</taxon>
        <taxon>Actinomycetes</taxon>
        <taxon>Mycobacteriales</taxon>
        <taxon>Nocardiaceae</taxon>
        <taxon>Nocardia</taxon>
    </lineage>
</organism>
<accession>A0A917V7D7</accession>
<keyword evidence="2" id="KW-1185">Reference proteome</keyword>
<protein>
    <submittedName>
        <fullName evidence="1">Uncharacterized protein</fullName>
    </submittedName>
</protein>
<gene>
    <name evidence="1" type="ORF">GCM10011591_17200</name>
</gene>
<comment type="caution">
    <text evidence="1">The sequence shown here is derived from an EMBL/GenBank/DDBJ whole genome shotgun (WGS) entry which is preliminary data.</text>
</comment>
<dbReference type="Proteomes" id="UP000612956">
    <property type="component" value="Unassembled WGS sequence"/>
</dbReference>
<name>A0A917V7D7_9NOCA</name>
<dbReference type="AlphaFoldDB" id="A0A917V7D7"/>
<evidence type="ECO:0000313" key="1">
    <source>
        <dbReference type="EMBL" id="GGK46329.1"/>
    </source>
</evidence>
<dbReference type="EMBL" id="BMMW01000002">
    <property type="protein sequence ID" value="GGK46329.1"/>
    <property type="molecule type" value="Genomic_DNA"/>
</dbReference>
<sequence length="71" mass="7294">MPRSDAVSDELPEPATGIAAGAVGTAAVAGPQVSAAMAAKAPTVMASLRVFILLPFDRSMRDAVLILSRRE</sequence>
<reference evidence="1" key="1">
    <citation type="journal article" date="2014" name="Int. J. Syst. Evol. Microbiol.">
        <title>Complete genome sequence of Corynebacterium casei LMG S-19264T (=DSM 44701T), isolated from a smear-ripened cheese.</title>
        <authorList>
            <consortium name="US DOE Joint Genome Institute (JGI-PGF)"/>
            <person name="Walter F."/>
            <person name="Albersmeier A."/>
            <person name="Kalinowski J."/>
            <person name="Ruckert C."/>
        </authorList>
    </citation>
    <scope>NUCLEOTIDE SEQUENCE</scope>
    <source>
        <strain evidence="1">CGMCC 4.7278</strain>
    </source>
</reference>
<evidence type="ECO:0000313" key="2">
    <source>
        <dbReference type="Proteomes" id="UP000612956"/>
    </source>
</evidence>